<dbReference type="Proteomes" id="UP000002730">
    <property type="component" value="Chromosome"/>
</dbReference>
<evidence type="ECO:0008006" key="3">
    <source>
        <dbReference type="Google" id="ProtNLM"/>
    </source>
</evidence>
<dbReference type="Gene3D" id="3.10.530.10">
    <property type="entry name" value="CPE0013-like"/>
    <property type="match status" value="1"/>
</dbReference>
<dbReference type="PANTHER" id="PTHR39450">
    <property type="entry name" value="MOLYBDOPTERIN OXIDOREDUCTASE, 4FE-4S CLUSTER-BINDING SUBUNIT"/>
    <property type="match status" value="1"/>
</dbReference>
<dbReference type="HOGENOM" id="CLU_148086_1_0_9"/>
<dbReference type="EMBL" id="CP002160">
    <property type="protein sequence ID" value="ADL49803.1"/>
    <property type="molecule type" value="Genomic_DNA"/>
</dbReference>
<dbReference type="SUPFAM" id="SSF160148">
    <property type="entry name" value="CPE0013-like"/>
    <property type="match status" value="1"/>
</dbReference>
<dbReference type="PANTHER" id="PTHR39450:SF1">
    <property type="entry name" value="DUF1667 DOMAIN-CONTAINING PROTEIN"/>
    <property type="match status" value="1"/>
</dbReference>
<protein>
    <recommendedName>
        <fullName evidence="3">DUF1667 domain-containing protein</fullName>
    </recommendedName>
</protein>
<reference evidence="1 2" key="1">
    <citation type="submission" date="2010-08" db="EMBL/GenBank/DDBJ databases">
        <title>Complete sequence of Clostridium cellulovorans 743B.</title>
        <authorList>
            <consortium name="US DOE Joint Genome Institute"/>
            <person name="Lucas S."/>
            <person name="Copeland A."/>
            <person name="Lapidus A."/>
            <person name="Cheng J.-F."/>
            <person name="Bruce D."/>
            <person name="Goodwin L."/>
            <person name="Pitluck S."/>
            <person name="Chertkov O."/>
            <person name="Detter J.C."/>
            <person name="Han C."/>
            <person name="Tapia R."/>
            <person name="Land M."/>
            <person name="Hauser L."/>
            <person name="Chang Y.-J."/>
            <person name="Jeffries C."/>
            <person name="Kyrpides N."/>
            <person name="Ivanova N."/>
            <person name="Mikhailova N."/>
            <person name="Hemme C.L."/>
            <person name="Woyke T."/>
        </authorList>
    </citation>
    <scope>NUCLEOTIDE SEQUENCE [LARGE SCALE GENOMIC DNA]</scope>
    <source>
        <strain evidence="2">ATCC 35296 / DSM 3052 / OCM 3 / 743B</strain>
    </source>
</reference>
<gene>
    <name evidence="1" type="ordered locus">Clocel_0012</name>
</gene>
<organism evidence="1 2">
    <name type="scientific">Clostridium cellulovorans (strain ATCC 35296 / DSM 3052 / OCM 3 / 743B)</name>
    <dbReference type="NCBI Taxonomy" id="573061"/>
    <lineage>
        <taxon>Bacteria</taxon>
        <taxon>Bacillati</taxon>
        <taxon>Bacillota</taxon>
        <taxon>Clostridia</taxon>
        <taxon>Eubacteriales</taxon>
        <taxon>Clostridiaceae</taxon>
        <taxon>Clostridium</taxon>
    </lineage>
</organism>
<dbReference type="KEGG" id="ccb:Clocel_0012"/>
<evidence type="ECO:0000313" key="2">
    <source>
        <dbReference type="Proteomes" id="UP000002730"/>
    </source>
</evidence>
<sequence>MKEIFTTIVRIKGGNAKVCPVKSTEPVEKELFIELSKAISRVYIGLPVKRGDIICKNILNTGVDIIATKNILE</sequence>
<accession>D9SML8</accession>
<dbReference type="RefSeq" id="WP_010073088.1">
    <property type="nucleotide sequence ID" value="NC_014393.1"/>
</dbReference>
<proteinExistence type="predicted"/>
<evidence type="ECO:0000313" key="1">
    <source>
        <dbReference type="EMBL" id="ADL49803.1"/>
    </source>
</evidence>
<dbReference type="OrthoDB" id="1916594at2"/>
<name>D9SML8_CLOC7</name>
<dbReference type="InterPro" id="IPR012460">
    <property type="entry name" value="DUF1667"/>
</dbReference>
<keyword evidence="2" id="KW-1185">Reference proteome</keyword>
<dbReference type="Pfam" id="PF07892">
    <property type="entry name" value="DUF1667"/>
    <property type="match status" value="1"/>
</dbReference>
<dbReference type="STRING" id="573061.Clocel_0012"/>
<dbReference type="AlphaFoldDB" id="D9SML8"/>
<dbReference type="eggNOG" id="COG3862">
    <property type="taxonomic scope" value="Bacteria"/>
</dbReference>
<dbReference type="InterPro" id="IPR036593">
    <property type="entry name" value="CPE0013-like_sf"/>
</dbReference>